<dbReference type="CDD" id="cd00093">
    <property type="entry name" value="HTH_XRE"/>
    <property type="match status" value="1"/>
</dbReference>
<dbReference type="AlphaFoldDB" id="A0A1I4VA93"/>
<protein>
    <submittedName>
        <fullName evidence="3">Helix-turn-helix domain-containing protein</fullName>
    </submittedName>
    <submittedName>
        <fullName evidence="2">Helix-turn-helix protein</fullName>
    </submittedName>
</protein>
<accession>A0A1I4VA93</accession>
<dbReference type="EMBL" id="RBXX01000002">
    <property type="protein sequence ID" value="RKT86193.1"/>
    <property type="molecule type" value="Genomic_DNA"/>
</dbReference>
<sequence length="284" mass="31882">MGQDGVMQQTWPAVRRVQVGLILRNLRERAGVKPKEIAERLDWYANKVTRVEKGELTVSAAEVDVLLGMFGVRDGRESDRLRALAKEARRRDQPARVPDWAATYVALEGAAAEIKHYDPEVIPAVLQTEHYARAVLSNPLDDTQDVEPAVNERVQRAERMLGEDAPDVWCVIGEAALYRQVGGREVLRDQLQHLRRAAGRPNITLQILPFEAGEHVALGSSFRLLHLAEPVATFVYVEALTSSDYLDKPSHTDRYAKAFDTLRAVAASDRVTARMLDRRIKELT</sequence>
<dbReference type="Gene3D" id="1.10.260.40">
    <property type="entry name" value="lambda repressor-like DNA-binding domains"/>
    <property type="match status" value="1"/>
</dbReference>
<dbReference type="InterPro" id="IPR001387">
    <property type="entry name" value="Cro/C1-type_HTH"/>
</dbReference>
<organism evidence="3 4">
    <name type="scientific">Saccharopolyspora antimicrobica</name>
    <dbReference type="NCBI Taxonomy" id="455193"/>
    <lineage>
        <taxon>Bacteria</taxon>
        <taxon>Bacillati</taxon>
        <taxon>Actinomycetota</taxon>
        <taxon>Actinomycetes</taxon>
        <taxon>Pseudonocardiales</taxon>
        <taxon>Pseudonocardiaceae</taxon>
        <taxon>Saccharopolyspora</taxon>
    </lineage>
</organism>
<dbReference type="SUPFAM" id="SSF47413">
    <property type="entry name" value="lambda repressor-like DNA-binding domains"/>
    <property type="match status" value="1"/>
</dbReference>
<name>A0A1I4VA93_9PSEU</name>
<evidence type="ECO:0000313" key="5">
    <source>
        <dbReference type="Proteomes" id="UP000270697"/>
    </source>
</evidence>
<dbReference type="InterPro" id="IPR010982">
    <property type="entry name" value="Lambda_DNA-bd_dom_sf"/>
</dbReference>
<reference evidence="3 4" key="1">
    <citation type="submission" date="2016-10" db="EMBL/GenBank/DDBJ databases">
        <authorList>
            <person name="de Groot N.N."/>
        </authorList>
    </citation>
    <scope>NUCLEOTIDE SEQUENCE [LARGE SCALE GENOMIC DNA]</scope>
    <source>
        <strain evidence="3 4">CPCC 201259</strain>
    </source>
</reference>
<evidence type="ECO:0000313" key="3">
    <source>
        <dbReference type="EMBL" id="SFM98105.1"/>
    </source>
</evidence>
<reference evidence="2 5" key="2">
    <citation type="submission" date="2018-10" db="EMBL/GenBank/DDBJ databases">
        <title>Sequencing the genomes of 1000 actinobacteria strains.</title>
        <authorList>
            <person name="Klenk H.-P."/>
        </authorList>
    </citation>
    <scope>NUCLEOTIDE SEQUENCE [LARGE SCALE GENOMIC DNA]</scope>
    <source>
        <strain evidence="2 5">DSM 45119</strain>
    </source>
</reference>
<evidence type="ECO:0000313" key="4">
    <source>
        <dbReference type="Proteomes" id="UP000199398"/>
    </source>
</evidence>
<dbReference type="EMBL" id="FOUP01000002">
    <property type="protein sequence ID" value="SFM98105.1"/>
    <property type="molecule type" value="Genomic_DNA"/>
</dbReference>
<dbReference type="GO" id="GO:0003677">
    <property type="term" value="F:DNA binding"/>
    <property type="evidence" value="ECO:0007669"/>
    <property type="project" value="InterPro"/>
</dbReference>
<evidence type="ECO:0000313" key="2">
    <source>
        <dbReference type="EMBL" id="RKT86193.1"/>
    </source>
</evidence>
<proteinExistence type="predicted"/>
<dbReference type="Proteomes" id="UP000270697">
    <property type="component" value="Unassembled WGS sequence"/>
</dbReference>
<gene>
    <name evidence="2" type="ORF">ATL45_4553</name>
    <name evidence="3" type="ORF">SAMN05421805_10286</name>
</gene>
<dbReference type="Pfam" id="PF19054">
    <property type="entry name" value="DUF5753"/>
    <property type="match status" value="1"/>
</dbReference>
<dbReference type="STRING" id="455193.SAMN05421805_10286"/>
<dbReference type="InterPro" id="IPR043917">
    <property type="entry name" value="DUF5753"/>
</dbReference>
<keyword evidence="5" id="KW-1185">Reference proteome</keyword>
<dbReference type="Pfam" id="PF13560">
    <property type="entry name" value="HTH_31"/>
    <property type="match status" value="1"/>
</dbReference>
<feature type="domain" description="DUF5753" evidence="1">
    <location>
        <begin position="102"/>
        <end position="278"/>
    </location>
</feature>
<evidence type="ECO:0000259" key="1">
    <source>
        <dbReference type="Pfam" id="PF19054"/>
    </source>
</evidence>
<dbReference type="Proteomes" id="UP000199398">
    <property type="component" value="Unassembled WGS sequence"/>
</dbReference>